<dbReference type="OrthoDB" id="5984008at2759"/>
<dbReference type="InterPro" id="IPR044440">
    <property type="entry name" value="GABAb_receptor_plant_PBP1"/>
</dbReference>
<gene>
    <name evidence="7" type="ORF">GIB67_035903</name>
</gene>
<sequence>MGYGRLVTLFMLIWVQLNGVVDCQGNRVVNVGAVFTFNSVIGRVAKVAIEAAMADINADPCILKGVELRIIMEDSDCSVFMGSIKVFQVLQKEVVAIIGPQSSSIAHMISVIASGLQVPLLSFAATDPTLSALQFPYFIRTTSSDSYQMTAMADLINYYGWREIIAIFVDDDYGRNGMSYLDDELTKRMKEISYKLALPIHANLSQISDLLATSKLLGPRVYVIHVSSDSGLAIFSVAESLQMMTSDYVWLTTDWLSTTLDSSLPINRKSHHYLQGVVGLRQHIPRSSKIKHFVSRWRAINQRDLVHSRLNNYGFYAYDTVWMVARAINEFLKEDGNITFSLSKNLHEIKPSALRLEKLKTFDGGQGLLTKLLQTNFTGLTGQVQFDLERNLIVGAYDVINIVQGATRRIGFWSNQGLSILPPEMLNKQRKSVAYVDQKLGNATWPGGKTEKPRGWVIGTTERPLRIGVPNRASFVEFVTEVHSTHNITGYSIDVFNAARELIPYGVPYRFKTFGDGSSNPSYDELVRMVAEDAKIAKKITVKKDGKDRKVRACVIRTMADEEKLKIERLNRLNLGIWKMQVEDFLYAEDFDFLQGGISMKPFDMSVLEGELLDRDVLGVVRSTLATSISLQFPEVDTRVKMISLLSWEYKLVVSSNLKSRKWVTFNDVVEIFGENSRIIPFGTSLLTSNDYPNAKVRGRGVLHIENRNKRRMKA</sequence>
<dbReference type="CDD" id="cd19990">
    <property type="entry name" value="PBP1_GABAb_receptor_plant"/>
    <property type="match status" value="1"/>
</dbReference>
<dbReference type="PRINTS" id="PR01176">
    <property type="entry name" value="GABABRECEPTR"/>
</dbReference>
<reference evidence="7 8" key="1">
    <citation type="journal article" date="2020" name="IScience">
        <title>Genome Sequencing of the Endangered Kingdonia uniflora (Circaeasteraceae, Ranunculales) Reveals Potential Mechanisms of Evolutionary Specialization.</title>
        <authorList>
            <person name="Sun Y."/>
            <person name="Deng T."/>
            <person name="Zhang A."/>
            <person name="Moore M.J."/>
            <person name="Landis J.B."/>
            <person name="Lin N."/>
            <person name="Zhang H."/>
            <person name="Zhang X."/>
            <person name="Huang J."/>
            <person name="Zhang X."/>
            <person name="Sun H."/>
            <person name="Wang H."/>
        </authorList>
    </citation>
    <scope>NUCLEOTIDE SEQUENCE [LARGE SCALE GENOMIC DNA]</scope>
    <source>
        <strain evidence="7">TB1705</strain>
        <tissue evidence="7">Leaf</tissue>
    </source>
</reference>
<name>A0A7J7P8N4_9MAGN</name>
<dbReference type="Gene3D" id="3.40.50.2300">
    <property type="match status" value="2"/>
</dbReference>
<keyword evidence="2" id="KW-0812">Transmembrane</keyword>
<protein>
    <recommendedName>
        <fullName evidence="6">Receptor ligand binding region domain-containing protein</fullName>
    </recommendedName>
</protein>
<dbReference type="FunFam" id="3.40.50.2300:FF:000081">
    <property type="entry name" value="Glutamate receptor"/>
    <property type="match status" value="1"/>
</dbReference>
<organism evidence="7 8">
    <name type="scientific">Kingdonia uniflora</name>
    <dbReference type="NCBI Taxonomy" id="39325"/>
    <lineage>
        <taxon>Eukaryota</taxon>
        <taxon>Viridiplantae</taxon>
        <taxon>Streptophyta</taxon>
        <taxon>Embryophyta</taxon>
        <taxon>Tracheophyta</taxon>
        <taxon>Spermatophyta</taxon>
        <taxon>Magnoliopsida</taxon>
        <taxon>Ranunculales</taxon>
        <taxon>Circaeasteraceae</taxon>
        <taxon>Kingdonia</taxon>
    </lineage>
</organism>
<dbReference type="Gene3D" id="3.40.190.10">
    <property type="entry name" value="Periplasmic binding protein-like II"/>
    <property type="match status" value="1"/>
</dbReference>
<dbReference type="SUPFAM" id="SSF53822">
    <property type="entry name" value="Periplasmic binding protein-like I"/>
    <property type="match status" value="1"/>
</dbReference>
<evidence type="ECO:0000256" key="5">
    <source>
        <dbReference type="SAM" id="SignalP"/>
    </source>
</evidence>
<keyword evidence="8" id="KW-1185">Reference proteome</keyword>
<dbReference type="PANTHER" id="PTHR34836:SF7">
    <property type="entry name" value="RECEPTOR LIGAND BINDING REGION DOMAIN-CONTAINING PROTEIN"/>
    <property type="match status" value="1"/>
</dbReference>
<dbReference type="GO" id="GO:0016020">
    <property type="term" value="C:membrane"/>
    <property type="evidence" value="ECO:0007669"/>
    <property type="project" value="UniProtKB-SubCell"/>
</dbReference>
<dbReference type="InterPro" id="IPR028082">
    <property type="entry name" value="Peripla_BP_I"/>
</dbReference>
<evidence type="ECO:0000256" key="1">
    <source>
        <dbReference type="ARBA" id="ARBA00004370"/>
    </source>
</evidence>
<comment type="subcellular location">
    <subcellularLocation>
        <location evidence="1">Membrane</location>
    </subcellularLocation>
</comment>
<dbReference type="InterPro" id="IPR015683">
    <property type="entry name" value="Ionotropic_Glu_rcpt"/>
</dbReference>
<feature type="domain" description="Receptor ligand binding region" evidence="6">
    <location>
        <begin position="46"/>
        <end position="403"/>
    </location>
</feature>
<evidence type="ECO:0000256" key="4">
    <source>
        <dbReference type="ARBA" id="ARBA00023136"/>
    </source>
</evidence>
<accession>A0A7J7P8N4</accession>
<dbReference type="EMBL" id="JACGCM010000146">
    <property type="protein sequence ID" value="KAF6175776.1"/>
    <property type="molecule type" value="Genomic_DNA"/>
</dbReference>
<dbReference type="InterPro" id="IPR001828">
    <property type="entry name" value="ANF_lig-bd_rcpt"/>
</dbReference>
<evidence type="ECO:0000313" key="7">
    <source>
        <dbReference type="EMBL" id="KAF6175776.1"/>
    </source>
</evidence>
<dbReference type="Pfam" id="PF01094">
    <property type="entry name" value="ANF_receptor"/>
    <property type="match status" value="1"/>
</dbReference>
<dbReference type="PANTHER" id="PTHR34836">
    <property type="entry name" value="OS06G0188250 PROTEIN"/>
    <property type="match status" value="1"/>
</dbReference>
<keyword evidence="4" id="KW-0472">Membrane</keyword>
<comment type="caution">
    <text evidence="7">The sequence shown here is derived from an EMBL/GenBank/DDBJ whole genome shotgun (WGS) entry which is preliminary data.</text>
</comment>
<keyword evidence="5" id="KW-0732">Signal</keyword>
<evidence type="ECO:0000313" key="8">
    <source>
        <dbReference type="Proteomes" id="UP000541444"/>
    </source>
</evidence>
<evidence type="ECO:0000256" key="3">
    <source>
        <dbReference type="ARBA" id="ARBA00022989"/>
    </source>
</evidence>
<evidence type="ECO:0000259" key="6">
    <source>
        <dbReference type="Pfam" id="PF01094"/>
    </source>
</evidence>
<proteinExistence type="predicted"/>
<feature type="signal peptide" evidence="5">
    <location>
        <begin position="1"/>
        <end position="23"/>
    </location>
</feature>
<evidence type="ECO:0000256" key="2">
    <source>
        <dbReference type="ARBA" id="ARBA00022692"/>
    </source>
</evidence>
<dbReference type="AlphaFoldDB" id="A0A7J7P8N4"/>
<keyword evidence="3" id="KW-1133">Transmembrane helix</keyword>
<dbReference type="Proteomes" id="UP000541444">
    <property type="component" value="Unassembled WGS sequence"/>
</dbReference>
<feature type="chain" id="PRO_5029694726" description="Receptor ligand binding region domain-containing protein" evidence="5">
    <location>
        <begin position="24"/>
        <end position="715"/>
    </location>
</feature>